<name>A0A6F8PPU5_9GAMM</name>
<sequence length="228" mass="26743">MPSTNPNIPWDSIDTVLLDMDGTLLDLYFDWHFWMTFLPQAYANKNQLSLEEANRIIHQKIQEIEGTLNWYCLDYWTQTFELPVVALKREIKHMIQTHPEVITFLQRLKMLNKRLIMVTNAHRDSLTLKLEMTDIGDYFDQMISAHDFGIPKENGEIWQKIQEVAPFDPQRTLLIDDNLRALKTAQEFGIAHLLAATHVSAKMDKINPEHFEAFESYLEIMPQQPQKT</sequence>
<dbReference type="Gene3D" id="3.40.50.1000">
    <property type="entry name" value="HAD superfamily/HAD-like"/>
    <property type="match status" value="1"/>
</dbReference>
<dbReference type="AlphaFoldDB" id="A0A6F8PPU5"/>
<dbReference type="InterPro" id="IPR006439">
    <property type="entry name" value="HAD-SF_hydro_IA"/>
</dbReference>
<dbReference type="GO" id="GO:0008967">
    <property type="term" value="F:phosphoglycolate phosphatase activity"/>
    <property type="evidence" value="ECO:0007669"/>
    <property type="project" value="TreeGrafter"/>
</dbReference>
<dbReference type="PANTHER" id="PTHR43434">
    <property type="entry name" value="PHOSPHOGLYCOLATE PHOSPHATASE"/>
    <property type="match status" value="1"/>
</dbReference>
<dbReference type="SFLD" id="SFLDS00003">
    <property type="entry name" value="Haloacid_Dehalogenase"/>
    <property type="match status" value="1"/>
</dbReference>
<dbReference type="InterPro" id="IPR050155">
    <property type="entry name" value="HAD-like_hydrolase_sf"/>
</dbReference>
<dbReference type="NCBIfam" id="TIGR01509">
    <property type="entry name" value="HAD-SF-IA-v3"/>
    <property type="match status" value="1"/>
</dbReference>
<reference evidence="2" key="1">
    <citation type="submission" date="2019-11" db="EMBL/GenBank/DDBJ databases">
        <title>Isolation and characterization of two novel species in the genus Thiomicrorhabdus.</title>
        <authorList>
            <person name="Mochizuki J."/>
            <person name="Kojima H."/>
            <person name="Fukui M."/>
        </authorList>
    </citation>
    <scope>NUCLEOTIDE SEQUENCE [LARGE SCALE GENOMIC DNA]</scope>
    <source>
        <strain evidence="2">AkT22</strain>
    </source>
</reference>
<dbReference type="RefSeq" id="WP_173291886.1">
    <property type="nucleotide sequence ID" value="NZ_AP021888.1"/>
</dbReference>
<dbReference type="NCBIfam" id="NF011564">
    <property type="entry name" value="PRK14988.1"/>
    <property type="match status" value="1"/>
</dbReference>
<dbReference type="KEGG" id="tzo:THMIRHAT_18850"/>
<dbReference type="Pfam" id="PF00702">
    <property type="entry name" value="Hydrolase"/>
    <property type="match status" value="1"/>
</dbReference>
<dbReference type="PANTHER" id="PTHR43434:SF3">
    <property type="entry name" value="GMP_IMP NUCLEOTIDASE YRFG"/>
    <property type="match status" value="1"/>
</dbReference>
<dbReference type="SFLD" id="SFLDG01129">
    <property type="entry name" value="C1.5:_HAD__Beta-PGM__Phosphata"/>
    <property type="match status" value="1"/>
</dbReference>
<evidence type="ECO:0000313" key="1">
    <source>
        <dbReference type="EMBL" id="BBP44139.1"/>
    </source>
</evidence>
<keyword evidence="2" id="KW-1185">Reference proteome</keyword>
<keyword evidence="1" id="KW-0378">Hydrolase</keyword>
<proteinExistence type="predicted"/>
<dbReference type="InterPro" id="IPR036412">
    <property type="entry name" value="HAD-like_sf"/>
</dbReference>
<dbReference type="Proteomes" id="UP000501466">
    <property type="component" value="Chromosome"/>
</dbReference>
<gene>
    <name evidence="1" type="ORF">THMIRHAT_18850</name>
</gene>
<dbReference type="CDD" id="cd01427">
    <property type="entry name" value="HAD_like"/>
    <property type="match status" value="1"/>
</dbReference>
<dbReference type="GO" id="GO:0005829">
    <property type="term" value="C:cytosol"/>
    <property type="evidence" value="ECO:0007669"/>
    <property type="project" value="TreeGrafter"/>
</dbReference>
<dbReference type="InterPro" id="IPR023214">
    <property type="entry name" value="HAD_sf"/>
</dbReference>
<dbReference type="EMBL" id="AP021888">
    <property type="protein sequence ID" value="BBP44139.1"/>
    <property type="molecule type" value="Genomic_DNA"/>
</dbReference>
<dbReference type="GO" id="GO:0006281">
    <property type="term" value="P:DNA repair"/>
    <property type="evidence" value="ECO:0007669"/>
    <property type="project" value="TreeGrafter"/>
</dbReference>
<accession>A0A6F8PPU5</accession>
<protein>
    <submittedName>
        <fullName evidence="1">Hydrolase</fullName>
    </submittedName>
</protein>
<evidence type="ECO:0000313" key="2">
    <source>
        <dbReference type="Proteomes" id="UP000501466"/>
    </source>
</evidence>
<dbReference type="SUPFAM" id="SSF56784">
    <property type="entry name" value="HAD-like"/>
    <property type="match status" value="1"/>
</dbReference>
<organism evidence="1 2">
    <name type="scientific">Thiosulfativibrio zosterae</name>
    <dbReference type="NCBI Taxonomy" id="2675053"/>
    <lineage>
        <taxon>Bacteria</taxon>
        <taxon>Pseudomonadati</taxon>
        <taxon>Pseudomonadota</taxon>
        <taxon>Gammaproteobacteria</taxon>
        <taxon>Thiotrichales</taxon>
        <taxon>Piscirickettsiaceae</taxon>
        <taxon>Thiosulfativibrio</taxon>
    </lineage>
</organism>